<dbReference type="Proteomes" id="UP000188320">
    <property type="component" value="Unassembled WGS sequence"/>
</dbReference>
<dbReference type="EMBL" id="LSSK01000015">
    <property type="protein sequence ID" value="OMH86135.1"/>
    <property type="molecule type" value="Genomic_DNA"/>
</dbReference>
<reference evidence="3" key="1">
    <citation type="submission" date="2017-01" db="EMBL/GenBank/DDBJ databases">
        <authorList>
            <person name="Wang Y."/>
            <person name="White M."/>
            <person name="Kvist S."/>
            <person name="Moncalvo J.-M."/>
        </authorList>
    </citation>
    <scope>NUCLEOTIDE SEQUENCE [LARGE SCALE GENOMIC DNA]</scope>
    <source>
        <strain evidence="3">COL-18-3</strain>
    </source>
</reference>
<evidence type="ECO:0000313" key="3">
    <source>
        <dbReference type="Proteomes" id="UP000188320"/>
    </source>
</evidence>
<keyword evidence="1" id="KW-0812">Transmembrane</keyword>
<keyword evidence="1" id="KW-0472">Membrane</keyword>
<comment type="caution">
    <text evidence="2">The sequence shown here is derived from an EMBL/GenBank/DDBJ whole genome shotgun (WGS) entry which is preliminary data.</text>
</comment>
<evidence type="ECO:0000313" key="2">
    <source>
        <dbReference type="EMBL" id="OMH86135.1"/>
    </source>
</evidence>
<evidence type="ECO:0000256" key="1">
    <source>
        <dbReference type="SAM" id="Phobius"/>
    </source>
</evidence>
<keyword evidence="3" id="KW-1185">Reference proteome</keyword>
<name>A0A1R1PYV8_ZANCU</name>
<protein>
    <submittedName>
        <fullName evidence="2">Uncharacterized protein</fullName>
    </submittedName>
</protein>
<feature type="transmembrane region" description="Helical" evidence="1">
    <location>
        <begin position="20"/>
        <end position="38"/>
    </location>
</feature>
<proteinExistence type="predicted"/>
<dbReference type="AlphaFoldDB" id="A0A1R1PYV8"/>
<gene>
    <name evidence="2" type="ORF">AX774_g299</name>
</gene>
<accession>A0A1R1PYV8</accession>
<sequence length="66" mass="7600">MKVDNVSLFEKDGNLSEFHVWVTVFLSVIATGLGDFLLSNGTKAANRWMWSFRAVCRRLDTLHWDP</sequence>
<keyword evidence="1" id="KW-1133">Transmembrane helix</keyword>
<organism evidence="2 3">
    <name type="scientific">Zancudomyces culisetae</name>
    <name type="common">Gut fungus</name>
    <name type="synonym">Smittium culisetae</name>
    <dbReference type="NCBI Taxonomy" id="1213189"/>
    <lineage>
        <taxon>Eukaryota</taxon>
        <taxon>Fungi</taxon>
        <taxon>Fungi incertae sedis</taxon>
        <taxon>Zoopagomycota</taxon>
        <taxon>Kickxellomycotina</taxon>
        <taxon>Harpellomycetes</taxon>
        <taxon>Harpellales</taxon>
        <taxon>Legeriomycetaceae</taxon>
        <taxon>Zancudomyces</taxon>
    </lineage>
</organism>